<evidence type="ECO:0000256" key="2">
    <source>
        <dbReference type="ARBA" id="ARBA00001970"/>
    </source>
</evidence>
<keyword evidence="12" id="KW-0408">Iron</keyword>
<dbReference type="InterPro" id="IPR001199">
    <property type="entry name" value="Cyt_B5-like_heme/steroid-bd"/>
</dbReference>
<evidence type="ECO:0000259" key="23">
    <source>
        <dbReference type="PROSITE" id="PS50255"/>
    </source>
</evidence>
<evidence type="ECO:0000256" key="1">
    <source>
        <dbReference type="ARBA" id="ARBA00001917"/>
    </source>
</evidence>
<comment type="subcellular location">
    <subcellularLocation>
        <location evidence="3">Mitochondrion intermembrane space</location>
    </subcellularLocation>
</comment>
<keyword evidence="6" id="KW-0349">Heme</keyword>
<dbReference type="InterPro" id="IPR013785">
    <property type="entry name" value="Aldolase_TIM"/>
</dbReference>
<dbReference type="GO" id="GO:0006089">
    <property type="term" value="P:lactate metabolic process"/>
    <property type="evidence" value="ECO:0007669"/>
    <property type="project" value="TreeGrafter"/>
</dbReference>
<comment type="similarity">
    <text evidence="16">In the N-terminal section; belongs to the cytochrome b5 family.</text>
</comment>
<evidence type="ECO:0000256" key="6">
    <source>
        <dbReference type="ARBA" id="ARBA00022617"/>
    </source>
</evidence>
<evidence type="ECO:0000256" key="21">
    <source>
        <dbReference type="ARBA" id="ARBA00078938"/>
    </source>
</evidence>
<dbReference type="GO" id="GO:0005758">
    <property type="term" value="C:mitochondrial intermembrane space"/>
    <property type="evidence" value="ECO:0007669"/>
    <property type="project" value="UniProtKB-SubCell"/>
</dbReference>
<feature type="compositionally biased region" description="Acidic residues" evidence="22">
    <location>
        <begin position="149"/>
        <end position="161"/>
    </location>
</feature>
<dbReference type="Pfam" id="PF00173">
    <property type="entry name" value="Cyt-b5"/>
    <property type="match status" value="1"/>
</dbReference>
<dbReference type="SUPFAM" id="SSF55856">
    <property type="entry name" value="Cytochrome b5-like heme/steroid binding domain"/>
    <property type="match status" value="1"/>
</dbReference>
<evidence type="ECO:0000256" key="10">
    <source>
        <dbReference type="ARBA" id="ARBA00022946"/>
    </source>
</evidence>
<dbReference type="PROSITE" id="PS00191">
    <property type="entry name" value="CYTOCHROME_B5_1"/>
    <property type="match status" value="1"/>
</dbReference>
<evidence type="ECO:0000256" key="20">
    <source>
        <dbReference type="ARBA" id="ARBA00078774"/>
    </source>
</evidence>
<comment type="cofactor">
    <cofactor evidence="1">
        <name>FMN</name>
        <dbReference type="ChEBI" id="CHEBI:58210"/>
    </cofactor>
</comment>
<evidence type="ECO:0000256" key="4">
    <source>
        <dbReference type="ARBA" id="ARBA00011881"/>
    </source>
</evidence>
<dbReference type="GO" id="GO:0004460">
    <property type="term" value="F:L-lactate dehydrogenase (cytochrome) activity"/>
    <property type="evidence" value="ECO:0007669"/>
    <property type="project" value="UniProtKB-EC"/>
</dbReference>
<keyword evidence="10" id="KW-0809">Transit peptide</keyword>
<keyword evidence="5" id="KW-0813">Transport</keyword>
<dbReference type="PROSITE" id="PS00557">
    <property type="entry name" value="FMN_HYDROXY_ACID_DH_1"/>
    <property type="match status" value="1"/>
</dbReference>
<dbReference type="RefSeq" id="XP_043050350.1">
    <property type="nucleotide sequence ID" value="XM_043195153.1"/>
</dbReference>
<keyword evidence="26" id="KW-1185">Reference proteome</keyword>
<dbReference type="InterPro" id="IPR000262">
    <property type="entry name" value="FMN-dep_DH"/>
</dbReference>
<dbReference type="GeneID" id="66117858"/>
<evidence type="ECO:0000256" key="7">
    <source>
        <dbReference type="ARBA" id="ARBA00022630"/>
    </source>
</evidence>
<keyword evidence="13" id="KW-0496">Mitochondrion</keyword>
<dbReference type="PROSITE" id="PS51349">
    <property type="entry name" value="FMN_HYDROXY_ACID_DH_2"/>
    <property type="match status" value="1"/>
</dbReference>
<keyword evidence="9" id="KW-0479">Metal-binding</keyword>
<dbReference type="PANTHER" id="PTHR10578:SF148">
    <property type="entry name" value="L-LACTATE DEHYDROGENASE (CYTOCHROME)"/>
    <property type="match status" value="1"/>
</dbReference>
<feature type="compositionally biased region" description="Acidic residues" evidence="22">
    <location>
        <begin position="99"/>
        <end position="112"/>
    </location>
</feature>
<feature type="region of interest" description="Disordered" evidence="22">
    <location>
        <begin position="83"/>
        <end position="112"/>
    </location>
</feature>
<dbReference type="InterPro" id="IPR036400">
    <property type="entry name" value="Cyt_B5-like_heme/steroid_sf"/>
</dbReference>
<dbReference type="InterPro" id="IPR037396">
    <property type="entry name" value="FMN_HAD"/>
</dbReference>
<dbReference type="InterPro" id="IPR037458">
    <property type="entry name" value="L-MDH/L-LDH_FMN-bd"/>
</dbReference>
<keyword evidence="11" id="KW-0560">Oxidoreductase</keyword>
<dbReference type="SMART" id="SM01117">
    <property type="entry name" value="Cyt-b5"/>
    <property type="match status" value="1"/>
</dbReference>
<evidence type="ECO:0000313" key="25">
    <source>
        <dbReference type="EMBL" id="KAG7194803.1"/>
    </source>
</evidence>
<dbReference type="Proteomes" id="UP000790833">
    <property type="component" value="Unassembled WGS sequence"/>
</dbReference>
<sequence length="561" mass="63379">MSISPAEVRKHSTKDDCWIIIHGKVYDITLFVTKHPGGSAILLKYAGKDGTKAFDPIHPIDIIARFLPPECCLGEVEVTTKSSLKGKTKEAKTEKKSETEEDDIEDEVGCPDDEWSVEYDRMHISKSKNDAHNGKVSNENTNNSGSNNGDDDDEDDDDEDDEDIIERRKYNKAKPPLSLIYNLHDFEFVARHAMDKIGWAYYSSGCDDEITLRENHLSYQRVLFKPRILRDVTEVNTSTTMLGTKTSCPFYITATALGKLGHEDGEKVLTRQAARQDVIQMIPTLASCSFDEIVDVKHPLQTQWFQLYVNQDKQVTKELVQHAEKRGVTALFITVDAPQLGRREKDMRSKDFEDLSHVQDENDNSIDRSQGAARAISSFIDTGLTWELIKWFRLITKMKILLKGVQCVEDVLMAVEHGVDGVVLSNHGGRQLEYSPSPIEVLAEVVPILKQRGDYEKLEIYIDGGVRRATDVLKAICLGAKGVGIGRPFLYAMSTYGDDGVYKAIQILKDEMIMNMRLLGVNTIDQLNELYIDTRRMNRCIPGDNLFDTAYERLKNPGFKL</sequence>
<feature type="region of interest" description="Disordered" evidence="22">
    <location>
        <begin position="126"/>
        <end position="161"/>
    </location>
</feature>
<evidence type="ECO:0000256" key="5">
    <source>
        <dbReference type="ARBA" id="ARBA00022448"/>
    </source>
</evidence>
<evidence type="ECO:0000256" key="15">
    <source>
        <dbReference type="ARBA" id="ARBA00061137"/>
    </source>
</evidence>
<feature type="compositionally biased region" description="Basic and acidic residues" evidence="22">
    <location>
        <begin position="87"/>
        <end position="98"/>
    </location>
</feature>
<evidence type="ECO:0000256" key="22">
    <source>
        <dbReference type="SAM" id="MobiDB-lite"/>
    </source>
</evidence>
<evidence type="ECO:0000256" key="9">
    <source>
        <dbReference type="ARBA" id="ARBA00022723"/>
    </source>
</evidence>
<evidence type="ECO:0000256" key="18">
    <source>
        <dbReference type="ARBA" id="ARBA00068515"/>
    </source>
</evidence>
<dbReference type="EMBL" id="JAHMUF010000006">
    <property type="protein sequence ID" value="KAG7194803.1"/>
    <property type="molecule type" value="Genomic_DNA"/>
</dbReference>
<dbReference type="FunFam" id="3.20.20.70:FF:000062">
    <property type="entry name" value="Cytochrome b2, mitochondrial, putative"/>
    <property type="match status" value="1"/>
</dbReference>
<dbReference type="Gene3D" id="3.20.20.70">
    <property type="entry name" value="Aldolase class I"/>
    <property type="match status" value="1"/>
</dbReference>
<reference evidence="25" key="1">
    <citation type="submission" date="2021-03" db="EMBL/GenBank/DDBJ databases">
        <authorList>
            <person name="Palmer J.M."/>
        </authorList>
    </citation>
    <scope>NUCLEOTIDE SEQUENCE</scope>
    <source>
        <strain evidence="25">ARV_011</strain>
    </source>
</reference>
<evidence type="ECO:0000256" key="12">
    <source>
        <dbReference type="ARBA" id="ARBA00023004"/>
    </source>
</evidence>
<feature type="domain" description="Cytochrome b5 heme-binding" evidence="23">
    <location>
        <begin position="1"/>
        <end position="77"/>
    </location>
</feature>
<dbReference type="EC" id="1.1.2.3" evidence="17"/>
<keyword evidence="8" id="KW-0288">FMN</keyword>
<dbReference type="PROSITE" id="PS50255">
    <property type="entry name" value="CYTOCHROME_B5_2"/>
    <property type="match status" value="1"/>
</dbReference>
<comment type="cofactor">
    <cofactor evidence="2">
        <name>heme b</name>
        <dbReference type="ChEBI" id="CHEBI:60344"/>
    </cofactor>
</comment>
<keyword evidence="7" id="KW-0285">Flavoprotein</keyword>
<comment type="subunit">
    <text evidence="4">Homotetramer.</text>
</comment>
<dbReference type="PANTHER" id="PTHR10578">
    <property type="entry name" value="S -2-HYDROXY-ACID OXIDASE-RELATED"/>
    <property type="match status" value="1"/>
</dbReference>
<protein>
    <recommendedName>
        <fullName evidence="18">L-lactate dehydrogenase (cytochrome)</fullName>
        <ecNumber evidence="17">1.1.2.3</ecNumber>
    </recommendedName>
    <alternativeName>
        <fullName evidence="20">Cytochrome b2</fullName>
    </alternativeName>
    <alternativeName>
        <fullName evidence="19">Flavocytochrome b2</fullName>
    </alternativeName>
    <alternativeName>
        <fullName evidence="21">L-lactate ferricytochrome c oxidoreductase</fullName>
    </alternativeName>
</protein>
<dbReference type="InterPro" id="IPR018506">
    <property type="entry name" value="Cyt_B5_heme-BS"/>
</dbReference>
<evidence type="ECO:0000256" key="19">
    <source>
        <dbReference type="ARBA" id="ARBA00075949"/>
    </source>
</evidence>
<dbReference type="InterPro" id="IPR008259">
    <property type="entry name" value="FMN_hydac_DH_AS"/>
</dbReference>
<feature type="compositionally biased region" description="Low complexity" evidence="22">
    <location>
        <begin position="137"/>
        <end position="148"/>
    </location>
</feature>
<dbReference type="AlphaFoldDB" id="A0A9P8AIV8"/>
<dbReference type="PRINTS" id="PR00363">
    <property type="entry name" value="CYTOCHROMEB5"/>
</dbReference>
<dbReference type="SUPFAM" id="SSF51395">
    <property type="entry name" value="FMN-linked oxidoreductases"/>
    <property type="match status" value="1"/>
</dbReference>
<name>A0A9P8AIV8_9ASCO</name>
<evidence type="ECO:0000256" key="11">
    <source>
        <dbReference type="ARBA" id="ARBA00023002"/>
    </source>
</evidence>
<evidence type="ECO:0000256" key="13">
    <source>
        <dbReference type="ARBA" id="ARBA00023128"/>
    </source>
</evidence>
<evidence type="ECO:0000256" key="3">
    <source>
        <dbReference type="ARBA" id="ARBA00004569"/>
    </source>
</evidence>
<gene>
    <name evidence="25" type="ORF">KQ657_004484</name>
</gene>
<evidence type="ECO:0000256" key="14">
    <source>
        <dbReference type="ARBA" id="ARBA00052399"/>
    </source>
</evidence>
<organism evidence="25 26">
    <name type="scientific">Scheffersomyces spartinae</name>
    <dbReference type="NCBI Taxonomy" id="45513"/>
    <lineage>
        <taxon>Eukaryota</taxon>
        <taxon>Fungi</taxon>
        <taxon>Dikarya</taxon>
        <taxon>Ascomycota</taxon>
        <taxon>Saccharomycotina</taxon>
        <taxon>Pichiomycetes</taxon>
        <taxon>Debaryomycetaceae</taxon>
        <taxon>Scheffersomyces</taxon>
    </lineage>
</organism>
<accession>A0A9P8AIV8</accession>
<dbReference type="OrthoDB" id="1925334at2759"/>
<evidence type="ECO:0000259" key="24">
    <source>
        <dbReference type="PROSITE" id="PS51349"/>
    </source>
</evidence>
<evidence type="ECO:0000256" key="17">
    <source>
        <dbReference type="ARBA" id="ARBA00066458"/>
    </source>
</evidence>
<dbReference type="Pfam" id="PF01070">
    <property type="entry name" value="FMN_dh"/>
    <property type="match status" value="1"/>
</dbReference>
<dbReference type="FunFam" id="3.10.120.10:FF:000009">
    <property type="entry name" value="Cytochrome b2, mitochondrial, putative"/>
    <property type="match status" value="1"/>
</dbReference>
<comment type="caution">
    <text evidence="25">The sequence shown here is derived from an EMBL/GenBank/DDBJ whole genome shotgun (WGS) entry which is preliminary data.</text>
</comment>
<feature type="domain" description="FMN hydroxy acid dehydrogenase" evidence="24">
    <location>
        <begin position="175"/>
        <end position="537"/>
    </location>
</feature>
<evidence type="ECO:0000256" key="8">
    <source>
        <dbReference type="ARBA" id="ARBA00022643"/>
    </source>
</evidence>
<evidence type="ECO:0000256" key="16">
    <source>
        <dbReference type="ARBA" id="ARBA00061589"/>
    </source>
</evidence>
<comment type="catalytic activity">
    <reaction evidence="14">
        <text>(S)-lactate + 2 Fe(III)-[cytochrome c] = 2 Fe(II)-[cytochrome c] + pyruvate + 2 H(+)</text>
        <dbReference type="Rhea" id="RHEA:19909"/>
        <dbReference type="Rhea" id="RHEA-COMP:10350"/>
        <dbReference type="Rhea" id="RHEA-COMP:14399"/>
        <dbReference type="ChEBI" id="CHEBI:15361"/>
        <dbReference type="ChEBI" id="CHEBI:15378"/>
        <dbReference type="ChEBI" id="CHEBI:16651"/>
        <dbReference type="ChEBI" id="CHEBI:29033"/>
        <dbReference type="ChEBI" id="CHEBI:29034"/>
        <dbReference type="EC" id="1.1.2.3"/>
    </reaction>
    <physiologicalReaction direction="left-to-right" evidence="14">
        <dbReference type="Rhea" id="RHEA:19910"/>
    </physiologicalReaction>
</comment>
<proteinExistence type="inferred from homology"/>
<comment type="similarity">
    <text evidence="15">In the C-terminal section; belongs to the FMN-dependent alpha-hydroxy acid dehydrogenase family.</text>
</comment>
<dbReference type="CDD" id="cd02922">
    <property type="entry name" value="FCB2_FMN"/>
    <property type="match status" value="1"/>
</dbReference>
<dbReference type="GO" id="GO:0046872">
    <property type="term" value="F:metal ion binding"/>
    <property type="evidence" value="ECO:0007669"/>
    <property type="project" value="UniProtKB-KW"/>
</dbReference>
<dbReference type="Gene3D" id="3.10.120.10">
    <property type="entry name" value="Cytochrome b5-like heme/steroid binding domain"/>
    <property type="match status" value="1"/>
</dbReference>
<evidence type="ECO:0000313" key="26">
    <source>
        <dbReference type="Proteomes" id="UP000790833"/>
    </source>
</evidence>
<dbReference type="GO" id="GO:0020037">
    <property type="term" value="F:heme binding"/>
    <property type="evidence" value="ECO:0007669"/>
    <property type="project" value="InterPro"/>
</dbReference>